<protein>
    <submittedName>
        <fullName evidence="1">Uncharacterized protein</fullName>
    </submittedName>
</protein>
<dbReference type="Proteomes" id="UP000276133">
    <property type="component" value="Unassembled WGS sequence"/>
</dbReference>
<comment type="caution">
    <text evidence="1">The sequence shown here is derived from an EMBL/GenBank/DDBJ whole genome shotgun (WGS) entry which is preliminary data.</text>
</comment>
<accession>A0A3M7Q253</accession>
<organism evidence="1 2">
    <name type="scientific">Brachionus plicatilis</name>
    <name type="common">Marine rotifer</name>
    <name type="synonym">Brachionus muelleri</name>
    <dbReference type="NCBI Taxonomy" id="10195"/>
    <lineage>
        <taxon>Eukaryota</taxon>
        <taxon>Metazoa</taxon>
        <taxon>Spiralia</taxon>
        <taxon>Gnathifera</taxon>
        <taxon>Rotifera</taxon>
        <taxon>Eurotatoria</taxon>
        <taxon>Monogononta</taxon>
        <taxon>Pseudotrocha</taxon>
        <taxon>Ploima</taxon>
        <taxon>Brachionidae</taxon>
        <taxon>Brachionus</taxon>
    </lineage>
</organism>
<dbReference type="AlphaFoldDB" id="A0A3M7Q253"/>
<evidence type="ECO:0000313" key="1">
    <source>
        <dbReference type="EMBL" id="RNA05105.1"/>
    </source>
</evidence>
<sequence>MFGYSQFLFSMEYKMSTRFMTILSRVRAPFPLSPIRVFDHFWTKILFIFEANSLKLLNKSF</sequence>
<evidence type="ECO:0000313" key="2">
    <source>
        <dbReference type="Proteomes" id="UP000276133"/>
    </source>
</evidence>
<proteinExistence type="predicted"/>
<keyword evidence="2" id="KW-1185">Reference proteome</keyword>
<reference evidence="1 2" key="1">
    <citation type="journal article" date="2018" name="Sci. Rep.">
        <title>Genomic signatures of local adaptation to the degree of environmental predictability in rotifers.</title>
        <authorList>
            <person name="Franch-Gras L."/>
            <person name="Hahn C."/>
            <person name="Garcia-Roger E.M."/>
            <person name="Carmona M.J."/>
            <person name="Serra M."/>
            <person name="Gomez A."/>
        </authorList>
    </citation>
    <scope>NUCLEOTIDE SEQUENCE [LARGE SCALE GENOMIC DNA]</scope>
    <source>
        <strain evidence="1">HYR1</strain>
    </source>
</reference>
<dbReference type="EMBL" id="REGN01007854">
    <property type="protein sequence ID" value="RNA05105.1"/>
    <property type="molecule type" value="Genomic_DNA"/>
</dbReference>
<name>A0A3M7Q253_BRAPC</name>
<gene>
    <name evidence="1" type="ORF">BpHYR1_043956</name>
</gene>